<dbReference type="RefSeq" id="WP_117189453.1">
    <property type="nucleotide sequence ID" value="NZ_NOWI01000006.1"/>
</dbReference>
<organism evidence="3 4">
    <name type="scientific">Cutibacterium avidum</name>
    <dbReference type="NCBI Taxonomy" id="33010"/>
    <lineage>
        <taxon>Bacteria</taxon>
        <taxon>Bacillati</taxon>
        <taxon>Actinomycetota</taxon>
        <taxon>Actinomycetes</taxon>
        <taxon>Propionibacteriales</taxon>
        <taxon>Propionibacteriaceae</taxon>
        <taxon>Cutibacterium</taxon>
    </lineage>
</organism>
<accession>A0A3E2DF36</accession>
<feature type="domain" description="ATPase BadF/BadG/BcrA/BcrD type" evidence="2">
    <location>
        <begin position="114"/>
        <end position="301"/>
    </location>
</feature>
<dbReference type="AlphaFoldDB" id="A0A3E2DF36"/>
<proteinExistence type="predicted"/>
<sequence length="320" mass="32880">MSDAARSDSAPTGPVLAVDAGQSSTRVRCKPGPWGPGWMVTSSGVRTALPLAPQFATVMADVVTAHPEVIGSDCTVAIGSSGARDDEDPAPVLEALKPYGVARVLLAHDSITSYLGALGDQLGVVTAAGTGVITLAVGHHNVARVDGWGYVIGDAGSAFWLGRHALDAVMRAHDGRGEQTVLSETIGGDFDDIEAAYLELHADPLMVSHIAAYSTKVTAAAEGGDHVARDICVRAAHELAHSSITGLRQTHLTDEDSPAVGLLGGVMRSRLIHAAIVEKISVAMPGARIVEPLGEGLDGAAALTAVSPDSPLGQRIHVAR</sequence>
<dbReference type="SUPFAM" id="SSF53067">
    <property type="entry name" value="Actin-like ATPase domain"/>
    <property type="match status" value="1"/>
</dbReference>
<dbReference type="InterPro" id="IPR043129">
    <property type="entry name" value="ATPase_NBD"/>
</dbReference>
<comment type="caution">
    <text evidence="3">The sequence shown here is derived from an EMBL/GenBank/DDBJ whole genome shotgun (WGS) entry which is preliminary data.</text>
</comment>
<dbReference type="Proteomes" id="UP000259211">
    <property type="component" value="Unassembled WGS sequence"/>
</dbReference>
<dbReference type="Pfam" id="PF01869">
    <property type="entry name" value="BcrAD_BadFG"/>
    <property type="match status" value="1"/>
</dbReference>
<evidence type="ECO:0000259" key="2">
    <source>
        <dbReference type="Pfam" id="PF01869"/>
    </source>
</evidence>
<dbReference type="Gene3D" id="3.30.420.40">
    <property type="match status" value="1"/>
</dbReference>
<gene>
    <name evidence="3" type="ORF">CHT91_07860</name>
</gene>
<evidence type="ECO:0000313" key="3">
    <source>
        <dbReference type="EMBL" id="RFT44006.1"/>
    </source>
</evidence>
<dbReference type="PANTHER" id="PTHR43190:SF3">
    <property type="entry name" value="N-ACETYL-D-GLUCOSAMINE KINASE"/>
    <property type="match status" value="1"/>
</dbReference>
<evidence type="ECO:0000313" key="4">
    <source>
        <dbReference type="Proteomes" id="UP000259211"/>
    </source>
</evidence>
<dbReference type="PANTHER" id="PTHR43190">
    <property type="entry name" value="N-ACETYL-D-GLUCOSAMINE KINASE"/>
    <property type="match status" value="1"/>
</dbReference>
<dbReference type="InterPro" id="IPR002731">
    <property type="entry name" value="ATPase_BadF"/>
</dbReference>
<reference evidence="3 4" key="1">
    <citation type="submission" date="2017-07" db="EMBL/GenBank/DDBJ databases">
        <authorList>
            <person name="Sun Z.S."/>
            <person name="Albrecht U."/>
            <person name="Echele G."/>
            <person name="Lee C.C."/>
        </authorList>
    </citation>
    <scope>NUCLEOTIDE SEQUENCE [LARGE SCALE GENOMIC DNA]</scope>
    <source>
        <strain evidence="3 4">P16-029</strain>
    </source>
</reference>
<protein>
    <submittedName>
        <fullName evidence="3">ATPase</fullName>
    </submittedName>
</protein>
<name>A0A3E2DF36_9ACTN</name>
<dbReference type="EMBL" id="NOWI01000006">
    <property type="protein sequence ID" value="RFT44006.1"/>
    <property type="molecule type" value="Genomic_DNA"/>
</dbReference>
<evidence type="ECO:0000256" key="1">
    <source>
        <dbReference type="SAM" id="MobiDB-lite"/>
    </source>
</evidence>
<dbReference type="InterPro" id="IPR052519">
    <property type="entry name" value="Euk-type_GlcNAc_Kinase"/>
</dbReference>
<feature type="region of interest" description="Disordered" evidence="1">
    <location>
        <begin position="1"/>
        <end position="22"/>
    </location>
</feature>